<dbReference type="SUPFAM" id="SSF48452">
    <property type="entry name" value="TPR-like"/>
    <property type="match status" value="1"/>
</dbReference>
<protein>
    <submittedName>
        <fullName evidence="3">Uncharacterized protein</fullName>
    </submittedName>
</protein>
<evidence type="ECO:0000313" key="3">
    <source>
        <dbReference type="EMBL" id="AZN73947.1"/>
    </source>
</evidence>
<dbReference type="EMBL" id="CP032509">
    <property type="protein sequence ID" value="AZN73947.1"/>
    <property type="molecule type" value="Genomic_DNA"/>
</dbReference>
<accession>A0A3Q8XS23</accession>
<dbReference type="PROSITE" id="PS50005">
    <property type="entry name" value="TPR"/>
    <property type="match status" value="1"/>
</dbReference>
<reference evidence="3 4" key="1">
    <citation type="submission" date="2018-09" db="EMBL/GenBank/DDBJ databases">
        <title>Marinorhizobium profundi gen. nov., sp. nov., isolated from a deep-sea sediment sample from the New Britain Trench and proposal of Marinorhizobiaceae fam. nov. in the order Rhizobiales of the class Alphaproteobacteria.</title>
        <authorList>
            <person name="Cao J."/>
        </authorList>
    </citation>
    <scope>NUCLEOTIDE SEQUENCE [LARGE SCALE GENOMIC DNA]</scope>
    <source>
        <strain evidence="3 4">WS11</strain>
    </source>
</reference>
<keyword evidence="4" id="KW-1185">Reference proteome</keyword>
<evidence type="ECO:0000256" key="2">
    <source>
        <dbReference type="SAM" id="MobiDB-lite"/>
    </source>
</evidence>
<dbReference type="KEGG" id="abaw:D5400_19410"/>
<dbReference type="AlphaFoldDB" id="A0A3Q8XS23"/>
<evidence type="ECO:0000313" key="4">
    <source>
        <dbReference type="Proteomes" id="UP000268192"/>
    </source>
</evidence>
<dbReference type="SMART" id="SM00028">
    <property type="entry name" value="TPR"/>
    <property type="match status" value="3"/>
</dbReference>
<dbReference type="OrthoDB" id="9815010at2"/>
<gene>
    <name evidence="3" type="ORF">D5400_19410</name>
</gene>
<dbReference type="Proteomes" id="UP000268192">
    <property type="component" value="Chromosome"/>
</dbReference>
<evidence type="ECO:0000256" key="1">
    <source>
        <dbReference type="PROSITE-ProRule" id="PRU00339"/>
    </source>
</evidence>
<feature type="repeat" description="TPR" evidence="1">
    <location>
        <begin position="145"/>
        <end position="178"/>
    </location>
</feature>
<organism evidence="3 4">
    <name type="scientific">Georhizobium profundi</name>
    <dbReference type="NCBI Taxonomy" id="2341112"/>
    <lineage>
        <taxon>Bacteria</taxon>
        <taxon>Pseudomonadati</taxon>
        <taxon>Pseudomonadota</taxon>
        <taxon>Alphaproteobacteria</taxon>
        <taxon>Hyphomicrobiales</taxon>
        <taxon>Rhizobiaceae</taxon>
        <taxon>Georhizobium</taxon>
    </lineage>
</organism>
<name>A0A3Q8XS23_9HYPH</name>
<keyword evidence="1" id="KW-0802">TPR repeat</keyword>
<dbReference type="InterPro" id="IPR011990">
    <property type="entry name" value="TPR-like_helical_dom_sf"/>
</dbReference>
<sequence length="197" mass="21440">MPCTLAHAQAASQSPADSPAVAQPTSPQAAALTGEISDADPLDGLFANLKRVSDPAEGRRIVREIWAEWGDSGSATVNVLMQWATEAMEDERYGTALDLLDQVTVLKPDFPEGFNKRATLHFMMDDHAKSLADIHRVLSLEPRHFGALSGMAAIMTEAGNDRLALRAYERVLEIYPSDRNAQGKVVEIEDKIEGDPV</sequence>
<dbReference type="Gene3D" id="1.25.40.10">
    <property type="entry name" value="Tetratricopeptide repeat domain"/>
    <property type="match status" value="1"/>
</dbReference>
<proteinExistence type="predicted"/>
<dbReference type="InterPro" id="IPR019734">
    <property type="entry name" value="TPR_rpt"/>
</dbReference>
<feature type="region of interest" description="Disordered" evidence="2">
    <location>
        <begin position="1"/>
        <end position="24"/>
    </location>
</feature>